<keyword evidence="2" id="KW-1185">Reference proteome</keyword>
<evidence type="ECO:0000313" key="1">
    <source>
        <dbReference type="EnsemblPlants" id="OGLUM03G27010.1"/>
    </source>
</evidence>
<accession>A0A0D9ZAL2</accession>
<dbReference type="Gramene" id="OGLUM03G27010.1">
    <property type="protein sequence ID" value="OGLUM03G27010.1"/>
    <property type="gene ID" value="OGLUM03G27010"/>
</dbReference>
<organism evidence="1">
    <name type="scientific">Oryza glumipatula</name>
    <dbReference type="NCBI Taxonomy" id="40148"/>
    <lineage>
        <taxon>Eukaryota</taxon>
        <taxon>Viridiplantae</taxon>
        <taxon>Streptophyta</taxon>
        <taxon>Embryophyta</taxon>
        <taxon>Tracheophyta</taxon>
        <taxon>Spermatophyta</taxon>
        <taxon>Magnoliopsida</taxon>
        <taxon>Liliopsida</taxon>
        <taxon>Poales</taxon>
        <taxon>Poaceae</taxon>
        <taxon>BOP clade</taxon>
        <taxon>Oryzoideae</taxon>
        <taxon>Oryzeae</taxon>
        <taxon>Oryzinae</taxon>
        <taxon>Oryza</taxon>
    </lineage>
</organism>
<dbReference type="HOGENOM" id="CLU_2675099_0_0_1"/>
<proteinExistence type="predicted"/>
<evidence type="ECO:0000313" key="2">
    <source>
        <dbReference type="Proteomes" id="UP000026961"/>
    </source>
</evidence>
<sequence length="75" mass="8270">MDHGVRRRPTLSRRKDGERPLILDSNASLVSAPCVAASTAAAATAQLQMCEEYKKLKHTAYQNLESTARPFRRGA</sequence>
<dbReference type="Proteomes" id="UP000026961">
    <property type="component" value="Chromosome 3"/>
</dbReference>
<reference evidence="1" key="1">
    <citation type="submission" date="2015-04" db="UniProtKB">
        <authorList>
            <consortium name="EnsemblPlants"/>
        </authorList>
    </citation>
    <scope>IDENTIFICATION</scope>
</reference>
<reference evidence="1" key="2">
    <citation type="submission" date="2018-05" db="EMBL/GenBank/DDBJ databases">
        <title>OgluRS3 (Oryza glumaepatula Reference Sequence Version 3).</title>
        <authorList>
            <person name="Zhang J."/>
            <person name="Kudrna D."/>
            <person name="Lee S."/>
            <person name="Talag J."/>
            <person name="Welchert J."/>
            <person name="Wing R.A."/>
        </authorList>
    </citation>
    <scope>NUCLEOTIDE SEQUENCE [LARGE SCALE GENOMIC DNA]</scope>
</reference>
<name>A0A0D9ZAL2_9ORYZ</name>
<dbReference type="AlphaFoldDB" id="A0A0D9ZAL2"/>
<protein>
    <submittedName>
        <fullName evidence="1">Uncharacterized protein</fullName>
    </submittedName>
</protein>
<dbReference type="EnsemblPlants" id="OGLUM03G27010.1">
    <property type="protein sequence ID" value="OGLUM03G27010.1"/>
    <property type="gene ID" value="OGLUM03G27010"/>
</dbReference>